<proteinExistence type="predicted"/>
<protein>
    <submittedName>
        <fullName evidence="1">Uncharacterized protein</fullName>
    </submittedName>
</protein>
<gene>
    <name evidence="1" type="ORF">X474_26975</name>
</gene>
<comment type="caution">
    <text evidence="1">The sequence shown here is derived from an EMBL/GenBank/DDBJ whole genome shotgun (WGS) entry which is preliminary data.</text>
</comment>
<dbReference type="EMBL" id="AZAC01000078">
    <property type="protein sequence ID" value="KIX10999.1"/>
    <property type="molecule type" value="Genomic_DNA"/>
</dbReference>
<organism evidence="1 2">
    <name type="scientific">Dethiosulfatarculus sandiegensis</name>
    <dbReference type="NCBI Taxonomy" id="1429043"/>
    <lineage>
        <taxon>Bacteria</taxon>
        <taxon>Pseudomonadati</taxon>
        <taxon>Thermodesulfobacteriota</taxon>
        <taxon>Desulfarculia</taxon>
        <taxon>Desulfarculales</taxon>
        <taxon>Desulfarculaceae</taxon>
        <taxon>Dethiosulfatarculus</taxon>
    </lineage>
</organism>
<keyword evidence="2" id="KW-1185">Reference proteome</keyword>
<dbReference type="Proteomes" id="UP000032233">
    <property type="component" value="Unassembled WGS sequence"/>
</dbReference>
<dbReference type="AlphaFoldDB" id="A0A0D2IYD1"/>
<name>A0A0D2IYD1_9BACT</name>
<evidence type="ECO:0000313" key="1">
    <source>
        <dbReference type="EMBL" id="KIX10999.1"/>
    </source>
</evidence>
<evidence type="ECO:0000313" key="2">
    <source>
        <dbReference type="Proteomes" id="UP000032233"/>
    </source>
</evidence>
<dbReference type="STRING" id="1429043.X474_26975"/>
<dbReference type="InParanoid" id="A0A0D2IYD1"/>
<reference evidence="1 2" key="1">
    <citation type="submission" date="2013-11" db="EMBL/GenBank/DDBJ databases">
        <title>Metagenomic analysis of a methanogenic consortium involved in long chain n-alkane degradation.</title>
        <authorList>
            <person name="Davidova I.A."/>
            <person name="Callaghan A.V."/>
            <person name="Wawrik B."/>
            <person name="Pruitt S."/>
            <person name="Marks C."/>
            <person name="Duncan K.E."/>
            <person name="Suflita J.M."/>
        </authorList>
    </citation>
    <scope>NUCLEOTIDE SEQUENCE [LARGE SCALE GENOMIC DNA]</scope>
    <source>
        <strain evidence="1 2">SPR</strain>
    </source>
</reference>
<accession>A0A0D2IYD1</accession>
<sequence>MAHRAGDLKKEPVRAILGSMGPLAGHQGTLCRLTGFLKKFIMN</sequence>